<feature type="non-terminal residue" evidence="1">
    <location>
        <position position="1"/>
    </location>
</feature>
<gene>
    <name evidence="1" type="ORF">S03H2_66250</name>
</gene>
<protein>
    <submittedName>
        <fullName evidence="1">Uncharacterized protein</fullName>
    </submittedName>
</protein>
<name>X1KAS2_9ZZZZ</name>
<accession>X1KAS2</accession>
<proteinExistence type="predicted"/>
<comment type="caution">
    <text evidence="1">The sequence shown here is derived from an EMBL/GenBank/DDBJ whole genome shotgun (WGS) entry which is preliminary data.</text>
</comment>
<sequence length="62" mass="7311">QSVQNFLCLDIENISRESQLKEYLQNDLPRRPRGQDGKAGSFRVYVSRDFGLERENQDEEVH</sequence>
<organism evidence="1">
    <name type="scientific">marine sediment metagenome</name>
    <dbReference type="NCBI Taxonomy" id="412755"/>
    <lineage>
        <taxon>unclassified sequences</taxon>
        <taxon>metagenomes</taxon>
        <taxon>ecological metagenomes</taxon>
    </lineage>
</organism>
<dbReference type="AlphaFoldDB" id="X1KAS2"/>
<evidence type="ECO:0000313" key="1">
    <source>
        <dbReference type="EMBL" id="GAH79168.1"/>
    </source>
</evidence>
<reference evidence="1" key="1">
    <citation type="journal article" date="2014" name="Front. Microbiol.">
        <title>High frequency of phylogenetically diverse reductive dehalogenase-homologous genes in deep subseafloor sedimentary metagenomes.</title>
        <authorList>
            <person name="Kawai M."/>
            <person name="Futagami T."/>
            <person name="Toyoda A."/>
            <person name="Takaki Y."/>
            <person name="Nishi S."/>
            <person name="Hori S."/>
            <person name="Arai W."/>
            <person name="Tsubouchi T."/>
            <person name="Morono Y."/>
            <person name="Uchiyama I."/>
            <person name="Ito T."/>
            <person name="Fujiyama A."/>
            <person name="Inagaki F."/>
            <person name="Takami H."/>
        </authorList>
    </citation>
    <scope>NUCLEOTIDE SEQUENCE</scope>
    <source>
        <strain evidence="1">Expedition CK06-06</strain>
    </source>
</reference>
<dbReference type="EMBL" id="BARU01043235">
    <property type="protein sequence ID" value="GAH79168.1"/>
    <property type="molecule type" value="Genomic_DNA"/>
</dbReference>